<sequence>MKKIMAIFTVGLIMLGGCGAPQVKKETKNVVKKVEKKVIADITLSNVPSKLPEYSNINKGNIWKNLLIVYPDKNRGGYIIGRGIQADISRKNKMKKRIKMVKDTEVTKEMLASHNLILIGNTKTNRVLQQMDKYLTIKANGDKVIIGKKEYVGKNYGVTYYYPNLYNLNNSMILVMGNSGTALKEYDFKKYDLIAFEGIKQMIPVYSKEKGYGRFNQDWKLDFLEVDPSALDTGENVKLKVGDIKKYPFPKWAEGKVIYEIFLRSYYDSNGDGIGDIQGLIKKLDYIKSLGADIIWLTPIFDSPSYHGYDIKNYFKINKDYGTVEDFRELAEEMHKRGMKLVLDLVLNHCSNQEPHFRDAHNNPNSKYDKWFYFSNIQNTIYHDWFFRDDDNRRDTINSHMPAWNTNNIDVVNFQVSIAKFWMDPNKDGNMNDGADGYRLDYAKGPSHNYWKLFRQKVKAINSKTLLLGEIWTDLDKLPPYFDNEFDAAFDFSLQGAMTSGVFKDVDDTLKSEEKVLPKNAVMARFLSNHDLDRFPTYIPKNQLKVYAALLMTLNGMPTLYYGDEIGQKGEGSDGDEGRRAPMEWYKNNKGAGMTSWTSVYNKNVDGISVEEENGVKGSLLNEYKKLIKVREKYIDIFGTGKAEFITAYEMKNGKEKKARRVLSYFVENGGKKAFVVLNFGKAGEYSLKFDKNYNEEYKEVLNGGENLVLNGNKLKVNLDAFSAKVYIVE</sequence>
<evidence type="ECO:0000259" key="2">
    <source>
        <dbReference type="SMART" id="SM00642"/>
    </source>
</evidence>
<dbReference type="Gene3D" id="3.90.400.10">
    <property type="entry name" value="Oligo-1,6-glucosidase, Domain 2"/>
    <property type="match status" value="1"/>
</dbReference>
<gene>
    <name evidence="3" type="ORF">HLVA_20010</name>
</gene>
<evidence type="ECO:0000313" key="3">
    <source>
        <dbReference type="EMBL" id="BDU51432.1"/>
    </source>
</evidence>
<dbReference type="PANTHER" id="PTHR10357">
    <property type="entry name" value="ALPHA-AMYLASE FAMILY MEMBER"/>
    <property type="match status" value="1"/>
</dbReference>
<dbReference type="PANTHER" id="PTHR10357:SF179">
    <property type="entry name" value="NEUTRAL AND BASIC AMINO ACID TRANSPORT PROTEIN RBAT"/>
    <property type="match status" value="1"/>
</dbReference>
<feature type="domain" description="Glycosyl hydrolase family 13 catalytic" evidence="2">
    <location>
        <begin position="260"/>
        <end position="631"/>
    </location>
</feature>
<dbReference type="Gene3D" id="3.20.20.80">
    <property type="entry name" value="Glycosidases"/>
    <property type="match status" value="1"/>
</dbReference>
<reference evidence="3 4" key="1">
    <citation type="submission" date="2022-11" db="EMBL/GenBank/DDBJ databases">
        <title>Haliovirga abyssi gen. nov., sp. nov., a mesophilic fermentative bacterium isolated from the Iheya North hydrothermal field and the proposal of Haliovirgaceae fam. nov.</title>
        <authorList>
            <person name="Miyazaki U."/>
            <person name="Tame A."/>
            <person name="Miyazaki J."/>
            <person name="Takai K."/>
            <person name="Sawayama S."/>
            <person name="Kitajima M."/>
            <person name="Okamoto A."/>
            <person name="Nakagawa S."/>
        </authorList>
    </citation>
    <scope>NUCLEOTIDE SEQUENCE [LARGE SCALE GENOMIC DNA]</scope>
    <source>
        <strain evidence="3 4">IC12</strain>
    </source>
</reference>
<protein>
    <recommendedName>
        <fullName evidence="2">Glycosyl hydrolase family 13 catalytic domain-containing protein</fullName>
    </recommendedName>
</protein>
<dbReference type="KEGG" id="haby:HLVA_20010"/>
<dbReference type="InterPro" id="IPR045857">
    <property type="entry name" value="O16G_dom_2"/>
</dbReference>
<accession>A0AAU9DN02</accession>
<proteinExistence type="inferred from homology"/>
<dbReference type="InterPro" id="IPR006047">
    <property type="entry name" value="GH13_cat_dom"/>
</dbReference>
<dbReference type="InterPro" id="IPR017853">
    <property type="entry name" value="GH"/>
</dbReference>
<comment type="similarity">
    <text evidence="1">Belongs to the glycosyl hydrolase 13 family.</text>
</comment>
<keyword evidence="4" id="KW-1185">Reference proteome</keyword>
<evidence type="ECO:0000313" key="4">
    <source>
        <dbReference type="Proteomes" id="UP001321582"/>
    </source>
</evidence>
<dbReference type="AlphaFoldDB" id="A0AAU9DN02"/>
<dbReference type="GO" id="GO:0009313">
    <property type="term" value="P:oligosaccharide catabolic process"/>
    <property type="evidence" value="ECO:0007669"/>
    <property type="project" value="TreeGrafter"/>
</dbReference>
<organism evidence="3 4">
    <name type="scientific">Haliovirga abyssi</name>
    <dbReference type="NCBI Taxonomy" id="2996794"/>
    <lineage>
        <taxon>Bacteria</taxon>
        <taxon>Fusobacteriati</taxon>
        <taxon>Fusobacteriota</taxon>
        <taxon>Fusobacteriia</taxon>
        <taxon>Fusobacteriales</taxon>
        <taxon>Haliovirgaceae</taxon>
        <taxon>Haliovirga</taxon>
    </lineage>
</organism>
<evidence type="ECO:0000256" key="1">
    <source>
        <dbReference type="ARBA" id="ARBA00008061"/>
    </source>
</evidence>
<dbReference type="Pfam" id="PF00128">
    <property type="entry name" value="Alpha-amylase"/>
    <property type="match status" value="1"/>
</dbReference>
<dbReference type="RefSeq" id="WP_307904322.1">
    <property type="nucleotide sequence ID" value="NZ_AP027059.1"/>
</dbReference>
<dbReference type="SUPFAM" id="SSF51445">
    <property type="entry name" value="(Trans)glycosidases"/>
    <property type="match status" value="1"/>
</dbReference>
<dbReference type="EMBL" id="AP027059">
    <property type="protein sequence ID" value="BDU51432.1"/>
    <property type="molecule type" value="Genomic_DNA"/>
</dbReference>
<dbReference type="SMART" id="SM00642">
    <property type="entry name" value="Aamy"/>
    <property type="match status" value="1"/>
</dbReference>
<dbReference type="GO" id="GO:0004556">
    <property type="term" value="F:alpha-amylase activity"/>
    <property type="evidence" value="ECO:0007669"/>
    <property type="project" value="TreeGrafter"/>
</dbReference>
<dbReference type="PROSITE" id="PS51257">
    <property type="entry name" value="PROKAR_LIPOPROTEIN"/>
    <property type="match status" value="1"/>
</dbReference>
<dbReference type="Proteomes" id="UP001321582">
    <property type="component" value="Chromosome"/>
</dbReference>
<name>A0AAU9DN02_9FUSO</name>